<organism evidence="1 2">
    <name type="scientific">Salmonella bongori N268-08</name>
    <dbReference type="NCBI Taxonomy" id="1197719"/>
    <lineage>
        <taxon>Bacteria</taxon>
        <taxon>Pseudomonadati</taxon>
        <taxon>Pseudomonadota</taxon>
        <taxon>Gammaproteobacteria</taxon>
        <taxon>Enterobacterales</taxon>
        <taxon>Enterobacteriaceae</taxon>
        <taxon>Salmonella</taxon>
    </lineage>
</organism>
<reference evidence="1 2" key="1">
    <citation type="submission" date="2013-07" db="EMBL/GenBank/DDBJ databases">
        <title>Genome sequence of Salmonella bongori N268-08 - a rare clinical isolate.</title>
        <authorList>
            <person name="Marti R."/>
            <person name="Hagens S."/>
            <person name="Loessner M.J."/>
            <person name="Klumpp J."/>
        </authorList>
    </citation>
    <scope>NUCLEOTIDE SEQUENCE [LARGE SCALE GENOMIC DNA]</scope>
    <source>
        <strain evidence="1 2">N268-08</strain>
    </source>
</reference>
<dbReference type="KEGG" id="sbz:A464_2550"/>
<sequence length="48" mass="5708">MARKRVGKLIKKYRTIYYQEMRLLSQRGEAATRHKYRSNATGSLTVYI</sequence>
<dbReference type="AlphaFoldDB" id="S5NAU9"/>
<evidence type="ECO:0000313" key="1">
    <source>
        <dbReference type="EMBL" id="AGR59735.1"/>
    </source>
</evidence>
<dbReference type="PATRIC" id="fig|1197719.3.peg.2544"/>
<proteinExistence type="predicted"/>
<evidence type="ECO:0000313" key="2">
    <source>
        <dbReference type="Proteomes" id="UP000015042"/>
    </source>
</evidence>
<gene>
    <name evidence="1" type="ORF">A464_2550</name>
</gene>
<dbReference type="EMBL" id="CP006608">
    <property type="protein sequence ID" value="AGR59735.1"/>
    <property type="molecule type" value="Genomic_DNA"/>
</dbReference>
<protein>
    <submittedName>
        <fullName evidence="1">Uncharacterized protein</fullName>
    </submittedName>
</protein>
<accession>S5NAU9</accession>
<dbReference type="Proteomes" id="UP000015042">
    <property type="component" value="Chromosome"/>
</dbReference>
<name>S5NAU9_SALBN</name>
<dbReference type="HOGENOM" id="CLU_3157516_0_0_6"/>